<dbReference type="Gene3D" id="2.10.25.10">
    <property type="entry name" value="Laminin"/>
    <property type="match status" value="1"/>
</dbReference>
<sequence>QAIQQLKAQKASQVIHINECKDGLHSCGDVSNCENTYGSFNCICKIDAKHKVSSPTMTTVISPSAASASSVTTASMQPTSPVPSPPMTTVFSPSAATSSTLTTTSMQPTSP</sequence>
<dbReference type="SUPFAM" id="SSF57196">
    <property type="entry name" value="EGF/Laminin"/>
    <property type="match status" value="1"/>
</dbReference>
<feature type="domain" description="NOTCH1 EGF-like calcium-binding" evidence="3">
    <location>
        <begin position="17"/>
        <end position="45"/>
    </location>
</feature>
<keyword evidence="5" id="KW-1185">Reference proteome</keyword>
<feature type="non-terminal residue" evidence="4">
    <location>
        <position position="1"/>
    </location>
</feature>
<feature type="non-terminal residue" evidence="4">
    <location>
        <position position="111"/>
    </location>
</feature>
<feature type="region of interest" description="Disordered" evidence="2">
    <location>
        <begin position="63"/>
        <end position="111"/>
    </location>
</feature>
<keyword evidence="1" id="KW-1015">Disulfide bond</keyword>
<evidence type="ECO:0000313" key="4">
    <source>
        <dbReference type="EMBL" id="CAH3173567.1"/>
    </source>
</evidence>
<feature type="compositionally biased region" description="Low complexity" evidence="2">
    <location>
        <begin position="63"/>
        <end position="79"/>
    </location>
</feature>
<dbReference type="EMBL" id="CALNXK010000182">
    <property type="protein sequence ID" value="CAH3173567.1"/>
    <property type="molecule type" value="Genomic_DNA"/>
</dbReference>
<proteinExistence type="predicted"/>
<organism evidence="4 5">
    <name type="scientific">Porites lobata</name>
    <dbReference type="NCBI Taxonomy" id="104759"/>
    <lineage>
        <taxon>Eukaryota</taxon>
        <taxon>Metazoa</taxon>
        <taxon>Cnidaria</taxon>
        <taxon>Anthozoa</taxon>
        <taxon>Hexacorallia</taxon>
        <taxon>Scleractinia</taxon>
        <taxon>Fungiina</taxon>
        <taxon>Poritidae</taxon>
        <taxon>Porites</taxon>
    </lineage>
</organism>
<evidence type="ECO:0000256" key="2">
    <source>
        <dbReference type="SAM" id="MobiDB-lite"/>
    </source>
</evidence>
<evidence type="ECO:0000259" key="3">
    <source>
        <dbReference type="Pfam" id="PF07645"/>
    </source>
</evidence>
<name>A0ABN8R2L3_9CNID</name>
<accession>A0ABN8R2L3</accession>
<dbReference type="Proteomes" id="UP001159405">
    <property type="component" value="Unassembled WGS sequence"/>
</dbReference>
<gene>
    <name evidence="4" type="ORF">PLOB_00014200</name>
</gene>
<comment type="caution">
    <text evidence="4">The sequence shown here is derived from an EMBL/GenBank/DDBJ whole genome shotgun (WGS) entry which is preliminary data.</text>
</comment>
<dbReference type="InterPro" id="IPR049883">
    <property type="entry name" value="NOTCH1_EGF-like"/>
</dbReference>
<feature type="compositionally biased region" description="Low complexity" evidence="2">
    <location>
        <begin position="87"/>
        <end position="111"/>
    </location>
</feature>
<reference evidence="4 5" key="1">
    <citation type="submission" date="2022-05" db="EMBL/GenBank/DDBJ databases">
        <authorList>
            <consortium name="Genoscope - CEA"/>
            <person name="William W."/>
        </authorList>
    </citation>
    <scope>NUCLEOTIDE SEQUENCE [LARGE SCALE GENOMIC DNA]</scope>
</reference>
<dbReference type="Pfam" id="PF07645">
    <property type="entry name" value="EGF_CA"/>
    <property type="match status" value="1"/>
</dbReference>
<protein>
    <recommendedName>
        <fullName evidence="3">NOTCH1 EGF-like calcium-binding domain-containing protein</fullName>
    </recommendedName>
</protein>
<evidence type="ECO:0000313" key="5">
    <source>
        <dbReference type="Proteomes" id="UP001159405"/>
    </source>
</evidence>
<evidence type="ECO:0000256" key="1">
    <source>
        <dbReference type="ARBA" id="ARBA00023157"/>
    </source>
</evidence>
<dbReference type="CDD" id="cd00054">
    <property type="entry name" value="EGF_CA"/>
    <property type="match status" value="1"/>
</dbReference>